<evidence type="ECO:0000313" key="2">
    <source>
        <dbReference type="WBParaSite" id="PS1159_v2.g8324.t1"/>
    </source>
</evidence>
<dbReference type="WBParaSite" id="PS1159_v2.g8324.t1">
    <property type="protein sequence ID" value="PS1159_v2.g8324.t1"/>
    <property type="gene ID" value="PS1159_v2.g8324"/>
</dbReference>
<organism evidence="1 2">
    <name type="scientific">Panagrolaimus sp. PS1159</name>
    <dbReference type="NCBI Taxonomy" id="55785"/>
    <lineage>
        <taxon>Eukaryota</taxon>
        <taxon>Metazoa</taxon>
        <taxon>Ecdysozoa</taxon>
        <taxon>Nematoda</taxon>
        <taxon>Chromadorea</taxon>
        <taxon>Rhabditida</taxon>
        <taxon>Tylenchina</taxon>
        <taxon>Panagrolaimomorpha</taxon>
        <taxon>Panagrolaimoidea</taxon>
        <taxon>Panagrolaimidae</taxon>
        <taxon>Panagrolaimus</taxon>
    </lineage>
</organism>
<sequence>MFKIQNMLHNFVKNQTKQFFYYRNIAKKKLPKPPVPSLSHTFSRYLEYASAIAADDKQLEDAAEHVSEFLTNGTKFQDRLIELSEKVPNWVNCFWLPEMYLKPRYPLTLYSNPAYVFPKQNFQTEAD</sequence>
<proteinExistence type="predicted"/>
<dbReference type="Proteomes" id="UP000887580">
    <property type="component" value="Unplaced"/>
</dbReference>
<evidence type="ECO:0000313" key="1">
    <source>
        <dbReference type="Proteomes" id="UP000887580"/>
    </source>
</evidence>
<accession>A0AC35GT15</accession>
<protein>
    <submittedName>
        <fullName evidence="2">Choline/carnitine acyltransferase domain-containing protein</fullName>
    </submittedName>
</protein>
<reference evidence="2" key="1">
    <citation type="submission" date="2022-11" db="UniProtKB">
        <authorList>
            <consortium name="WormBaseParasite"/>
        </authorList>
    </citation>
    <scope>IDENTIFICATION</scope>
</reference>
<name>A0AC35GT15_9BILA</name>